<protein>
    <submittedName>
        <fullName evidence="2">Uncharacterized protein</fullName>
    </submittedName>
</protein>
<organism evidence="2 3">
    <name type="scientific">Dreissena polymorpha</name>
    <name type="common">Zebra mussel</name>
    <name type="synonym">Mytilus polymorpha</name>
    <dbReference type="NCBI Taxonomy" id="45954"/>
    <lineage>
        <taxon>Eukaryota</taxon>
        <taxon>Metazoa</taxon>
        <taxon>Spiralia</taxon>
        <taxon>Lophotrochozoa</taxon>
        <taxon>Mollusca</taxon>
        <taxon>Bivalvia</taxon>
        <taxon>Autobranchia</taxon>
        <taxon>Heteroconchia</taxon>
        <taxon>Euheterodonta</taxon>
        <taxon>Imparidentia</taxon>
        <taxon>Neoheterodontei</taxon>
        <taxon>Myida</taxon>
        <taxon>Dreissenoidea</taxon>
        <taxon>Dreissenidae</taxon>
        <taxon>Dreissena</taxon>
    </lineage>
</organism>
<keyword evidence="3" id="KW-1185">Reference proteome</keyword>
<evidence type="ECO:0000256" key="1">
    <source>
        <dbReference type="SAM" id="MobiDB-lite"/>
    </source>
</evidence>
<reference evidence="2" key="2">
    <citation type="submission" date="2020-11" db="EMBL/GenBank/DDBJ databases">
        <authorList>
            <person name="McCartney M.A."/>
            <person name="Auch B."/>
            <person name="Kono T."/>
            <person name="Mallez S."/>
            <person name="Becker A."/>
            <person name="Gohl D.M."/>
            <person name="Silverstein K.A.T."/>
            <person name="Koren S."/>
            <person name="Bechman K.B."/>
            <person name="Herman A."/>
            <person name="Abrahante J.E."/>
            <person name="Garbe J."/>
        </authorList>
    </citation>
    <scope>NUCLEOTIDE SEQUENCE</scope>
    <source>
        <strain evidence="2">Duluth1</strain>
        <tissue evidence="2">Whole animal</tissue>
    </source>
</reference>
<dbReference type="Proteomes" id="UP000828390">
    <property type="component" value="Unassembled WGS sequence"/>
</dbReference>
<feature type="compositionally biased region" description="Low complexity" evidence="1">
    <location>
        <begin position="7"/>
        <end position="32"/>
    </location>
</feature>
<feature type="region of interest" description="Disordered" evidence="1">
    <location>
        <begin position="1"/>
        <end position="63"/>
    </location>
</feature>
<reference evidence="2" key="1">
    <citation type="journal article" date="2019" name="bioRxiv">
        <title>The Genome of the Zebra Mussel, Dreissena polymorpha: A Resource for Invasive Species Research.</title>
        <authorList>
            <person name="McCartney M.A."/>
            <person name="Auch B."/>
            <person name="Kono T."/>
            <person name="Mallez S."/>
            <person name="Zhang Y."/>
            <person name="Obille A."/>
            <person name="Becker A."/>
            <person name="Abrahante J.E."/>
            <person name="Garbe J."/>
            <person name="Badalamenti J.P."/>
            <person name="Herman A."/>
            <person name="Mangelson H."/>
            <person name="Liachko I."/>
            <person name="Sullivan S."/>
            <person name="Sone E.D."/>
            <person name="Koren S."/>
            <person name="Silverstein K.A.T."/>
            <person name="Beckman K.B."/>
            <person name="Gohl D.M."/>
        </authorList>
    </citation>
    <scope>NUCLEOTIDE SEQUENCE</scope>
    <source>
        <strain evidence="2">Duluth1</strain>
        <tissue evidence="2">Whole animal</tissue>
    </source>
</reference>
<comment type="caution">
    <text evidence="2">The sequence shown here is derived from an EMBL/GenBank/DDBJ whole genome shotgun (WGS) entry which is preliminary data.</text>
</comment>
<evidence type="ECO:0000313" key="2">
    <source>
        <dbReference type="EMBL" id="KAH3879374.1"/>
    </source>
</evidence>
<dbReference type="AlphaFoldDB" id="A0A9D4RSH3"/>
<accession>A0A9D4RSH3</accession>
<proteinExistence type="predicted"/>
<dbReference type="Gene3D" id="3.30.70.1820">
    <property type="entry name" value="L1 transposable element, RRM domain"/>
    <property type="match status" value="1"/>
</dbReference>
<gene>
    <name evidence="2" type="ORF">DPMN_003276</name>
</gene>
<sequence length="351" mass="40096">MSKRQYSSTASESNASLSEVPVFDTPNSNKPNKQNKKSSKKTKTDQGNQNQKTMTDFVQSGATKTVTEHTETLIGKRLDEISSKLTNVLTKNDTFLIKTIIMETLEEIKEKFLGSVLKKLEILESSVFETKNEIDSLHKIIKEQKSEIDCLKKLQYDTECSQTSGQNDLEQYGRRNSIRITGLSNDSDQQSSMAVADETVLMLNDKLGMQLETKDIDIAHRLGKYVENKCRPVIVKLVRRQTKIEIMKRANRLKNTGIFINEDLTKMNAEVLASLRLKEPELVEKAWSRDGKLFVRYRGQDRNELVTFDKYKLWLAKAWPNKKHATNNTTYARKVSNGSSSRSTNRTQSIK</sequence>
<feature type="region of interest" description="Disordered" evidence="1">
    <location>
        <begin position="329"/>
        <end position="351"/>
    </location>
</feature>
<dbReference type="EMBL" id="JAIWYP010000001">
    <property type="protein sequence ID" value="KAH3879374.1"/>
    <property type="molecule type" value="Genomic_DNA"/>
</dbReference>
<evidence type="ECO:0000313" key="3">
    <source>
        <dbReference type="Proteomes" id="UP000828390"/>
    </source>
</evidence>
<feature type="compositionally biased region" description="Polar residues" evidence="1">
    <location>
        <begin position="45"/>
        <end position="63"/>
    </location>
</feature>
<feature type="compositionally biased region" description="Low complexity" evidence="1">
    <location>
        <begin position="336"/>
        <end position="351"/>
    </location>
</feature>
<name>A0A9D4RSH3_DREPO</name>